<evidence type="ECO:0000256" key="2">
    <source>
        <dbReference type="ARBA" id="ARBA00029447"/>
    </source>
</evidence>
<protein>
    <submittedName>
        <fullName evidence="6">Methyl-accepting chemotaxis protein</fullName>
    </submittedName>
</protein>
<dbReference type="RefSeq" id="WP_114104024.1">
    <property type="nucleotide sequence ID" value="NZ_JARSBO010000007.1"/>
</dbReference>
<evidence type="ECO:0000313" key="7">
    <source>
        <dbReference type="Proteomes" id="UP001529180"/>
    </source>
</evidence>
<dbReference type="PANTHER" id="PTHR32089">
    <property type="entry name" value="METHYL-ACCEPTING CHEMOTAXIS PROTEIN MCPB"/>
    <property type="match status" value="1"/>
</dbReference>
<keyword evidence="4" id="KW-0472">Membrane</keyword>
<dbReference type="PANTHER" id="PTHR32089:SF112">
    <property type="entry name" value="LYSOZYME-LIKE PROTEIN-RELATED"/>
    <property type="match status" value="1"/>
</dbReference>
<dbReference type="PROSITE" id="PS50111">
    <property type="entry name" value="CHEMOTAXIS_TRANSDUC_2"/>
    <property type="match status" value="1"/>
</dbReference>
<gene>
    <name evidence="6" type="ORF">P7680_14810</name>
</gene>
<comment type="caution">
    <text evidence="6">The sequence shown here is derived from an EMBL/GenBank/DDBJ whole genome shotgun (WGS) entry which is preliminary data.</text>
</comment>
<dbReference type="InterPro" id="IPR004090">
    <property type="entry name" value="Chemotax_Me-accpt_rcpt"/>
</dbReference>
<keyword evidence="4" id="KW-0812">Transmembrane</keyword>
<dbReference type="Pfam" id="PF00015">
    <property type="entry name" value="MCPsignal"/>
    <property type="match status" value="1"/>
</dbReference>
<evidence type="ECO:0000256" key="3">
    <source>
        <dbReference type="PROSITE-ProRule" id="PRU00284"/>
    </source>
</evidence>
<dbReference type="Gene3D" id="1.10.287.950">
    <property type="entry name" value="Methyl-accepting chemotaxis protein"/>
    <property type="match status" value="1"/>
</dbReference>
<sequence length="443" mass="47388">MINLFSLSNLRLVLAGCWCLGFLTIASVLVWPEFLTLGVVGFAGLLTICCVSGALTVYRQQHILDELCDTVLAAAAGNMDARISNRQSRGKLANMQNAVNQLLDLTEAFTKEAAAAMNCASRGDYYRKIVPRGLRGDLIGYAEKVNNALDIMDVQTKTFRSSAGRIGDDLKFVVGDLSDSARKLTSNSDFLSQNVTKIADQSSEMRRAAEESSAALDGIATATEQFSGSIKQIGSQIDGSASLSEVAVERARSAGEHMERLDSLATSVTSVVKLITDVAEQTNLLALNATIEAARAGEAGKGFAVVASEVKNLANQSSHAAEEVIREIGQMQEMTREAVVFVHEISETITEIDNGARLVADATREQTDAVAEISNRIEQAVTRMRDIVTSVALVASGTNDSREVLVALHDEANGLLGRAESLDGDVRNFIGQVLDNRAKEAVS</sequence>
<proteinExistence type="inferred from homology"/>
<keyword evidence="7" id="KW-1185">Reference proteome</keyword>
<feature type="transmembrane region" description="Helical" evidence="4">
    <location>
        <begin position="37"/>
        <end position="58"/>
    </location>
</feature>
<dbReference type="SMART" id="SM00283">
    <property type="entry name" value="MA"/>
    <property type="match status" value="1"/>
</dbReference>
<evidence type="ECO:0000256" key="4">
    <source>
        <dbReference type="SAM" id="Phobius"/>
    </source>
</evidence>
<evidence type="ECO:0000313" key="6">
    <source>
        <dbReference type="EMBL" id="MDG4720273.1"/>
    </source>
</evidence>
<reference evidence="6 7" key="1">
    <citation type="submission" date="2023-03" db="EMBL/GenBank/DDBJ databases">
        <title>Strain FZY0004 represents a novel species in the genus Thalassospira isolated from seawater.</title>
        <authorList>
            <person name="Fu Z.-Y."/>
        </authorList>
    </citation>
    <scope>NUCLEOTIDE SEQUENCE [LARGE SCALE GENOMIC DNA]</scope>
    <source>
        <strain evidence="6 7">FZY0004</strain>
    </source>
</reference>
<dbReference type="PRINTS" id="PR00260">
    <property type="entry name" value="CHEMTRNSDUCR"/>
</dbReference>
<name>A0ABT6GE99_9PROT</name>
<keyword evidence="4" id="KW-1133">Transmembrane helix</keyword>
<dbReference type="SUPFAM" id="SSF58104">
    <property type="entry name" value="Methyl-accepting chemotaxis protein (MCP) signaling domain"/>
    <property type="match status" value="1"/>
</dbReference>
<accession>A0ABT6GE99</accession>
<organism evidence="6 7">
    <name type="scientific">Thalassospira aquimaris</name>
    <dbReference type="NCBI Taxonomy" id="3037796"/>
    <lineage>
        <taxon>Bacteria</taxon>
        <taxon>Pseudomonadati</taxon>
        <taxon>Pseudomonadota</taxon>
        <taxon>Alphaproteobacteria</taxon>
        <taxon>Rhodospirillales</taxon>
        <taxon>Thalassospiraceae</taxon>
        <taxon>Thalassospira</taxon>
    </lineage>
</organism>
<feature type="domain" description="Methyl-accepting transducer" evidence="5">
    <location>
        <begin position="180"/>
        <end position="406"/>
    </location>
</feature>
<feature type="transmembrane region" description="Helical" evidence="4">
    <location>
        <begin position="12"/>
        <end position="31"/>
    </location>
</feature>
<keyword evidence="1 3" id="KW-0807">Transducer</keyword>
<evidence type="ECO:0000256" key="1">
    <source>
        <dbReference type="ARBA" id="ARBA00023224"/>
    </source>
</evidence>
<comment type="similarity">
    <text evidence="2">Belongs to the methyl-accepting chemotaxis (MCP) protein family.</text>
</comment>
<dbReference type="EMBL" id="JARSBO010000007">
    <property type="protein sequence ID" value="MDG4720273.1"/>
    <property type="molecule type" value="Genomic_DNA"/>
</dbReference>
<dbReference type="Proteomes" id="UP001529180">
    <property type="component" value="Unassembled WGS sequence"/>
</dbReference>
<evidence type="ECO:0000259" key="5">
    <source>
        <dbReference type="PROSITE" id="PS50111"/>
    </source>
</evidence>
<dbReference type="InterPro" id="IPR004089">
    <property type="entry name" value="MCPsignal_dom"/>
</dbReference>